<gene>
    <name evidence="5" type="ORF">CROS1456_LOCUS2261</name>
</gene>
<feature type="domain" description="Hcy-binding" evidence="4">
    <location>
        <begin position="1"/>
        <end position="232"/>
    </location>
</feature>
<keyword evidence="2 3" id="KW-0808">Transferase</keyword>
<dbReference type="PANTHER" id="PTHR11103:SF18">
    <property type="entry name" value="SLR1189 PROTEIN"/>
    <property type="match status" value="1"/>
</dbReference>
<proteinExistence type="predicted"/>
<feature type="binding site" evidence="3">
    <location>
        <position position="127"/>
    </location>
    <ligand>
        <name>Zn(2+)</name>
        <dbReference type="ChEBI" id="CHEBI:29105"/>
    </ligand>
</feature>
<dbReference type="AlphaFoldDB" id="A0A7S3CB23"/>
<reference evidence="5" key="1">
    <citation type="submission" date="2021-01" db="EMBL/GenBank/DDBJ databases">
        <authorList>
            <person name="Corre E."/>
            <person name="Pelletier E."/>
            <person name="Niang G."/>
            <person name="Scheremetjew M."/>
            <person name="Finn R."/>
            <person name="Kale V."/>
            <person name="Holt S."/>
            <person name="Cochrane G."/>
            <person name="Meng A."/>
            <person name="Brown T."/>
            <person name="Cohen L."/>
        </authorList>
    </citation>
    <scope>NUCLEOTIDE SEQUENCE</scope>
    <source>
        <strain evidence="5">RCC1871</strain>
    </source>
</reference>
<sequence>MEGATNETVRIAGCLPPLAECYDDDDSGAPPQELSETYAEILACLNGVDIVLVETIGRSSEALACLDAISSCPDERLRGAEVWVSFTLADDRDARLRGGEPLVEAALAVLERAAAGGSKLECLLVNCCAPSSCEAGLAALASSKDLRLHRFRAGAYANGFLKTTDEWLGRGGGEGVGGFRRPANDCGDYDDRTGLILAYARWAKKFVAAGASVVGGCCGVGVEAMAAASDALKR</sequence>
<evidence type="ECO:0000313" key="5">
    <source>
        <dbReference type="EMBL" id="CAE0189190.1"/>
    </source>
</evidence>
<dbReference type="PROSITE" id="PS50970">
    <property type="entry name" value="HCY"/>
    <property type="match status" value="1"/>
</dbReference>
<keyword evidence="1 3" id="KW-0489">Methyltransferase</keyword>
<evidence type="ECO:0000259" key="4">
    <source>
        <dbReference type="PROSITE" id="PS50970"/>
    </source>
</evidence>
<organism evidence="5">
    <name type="scientific">Chloropicon roscoffensis</name>
    <dbReference type="NCBI Taxonomy" id="1461544"/>
    <lineage>
        <taxon>Eukaryota</taxon>
        <taxon>Viridiplantae</taxon>
        <taxon>Chlorophyta</taxon>
        <taxon>Chloropicophyceae</taxon>
        <taxon>Chloropicales</taxon>
        <taxon>Chloropicaceae</taxon>
        <taxon>Chloropicon</taxon>
    </lineage>
</organism>
<dbReference type="Gene3D" id="3.20.20.330">
    <property type="entry name" value="Homocysteine-binding-like domain"/>
    <property type="match status" value="1"/>
</dbReference>
<feature type="binding site" evidence="3">
    <location>
        <position position="218"/>
    </location>
    <ligand>
        <name>Zn(2+)</name>
        <dbReference type="ChEBI" id="CHEBI:29105"/>
    </ligand>
</feature>
<protein>
    <recommendedName>
        <fullName evidence="4">Hcy-binding domain-containing protein</fullName>
    </recommendedName>
</protein>
<feature type="binding site" evidence="3">
    <location>
        <position position="217"/>
    </location>
    <ligand>
        <name>Zn(2+)</name>
        <dbReference type="ChEBI" id="CHEBI:29105"/>
    </ligand>
</feature>
<dbReference type="Pfam" id="PF02574">
    <property type="entry name" value="S-methyl_trans"/>
    <property type="match status" value="1"/>
</dbReference>
<evidence type="ECO:0000256" key="1">
    <source>
        <dbReference type="ARBA" id="ARBA00022603"/>
    </source>
</evidence>
<dbReference type="SUPFAM" id="SSF82282">
    <property type="entry name" value="Homocysteine S-methyltransferase"/>
    <property type="match status" value="1"/>
</dbReference>
<keyword evidence="3" id="KW-0862">Zinc</keyword>
<dbReference type="InterPro" id="IPR003726">
    <property type="entry name" value="HCY_dom"/>
</dbReference>
<comment type="cofactor">
    <cofactor evidence="3">
        <name>Zn(2+)</name>
        <dbReference type="ChEBI" id="CHEBI:29105"/>
    </cofactor>
</comment>
<evidence type="ECO:0000256" key="2">
    <source>
        <dbReference type="ARBA" id="ARBA00022679"/>
    </source>
</evidence>
<dbReference type="GO" id="GO:0008168">
    <property type="term" value="F:methyltransferase activity"/>
    <property type="evidence" value="ECO:0007669"/>
    <property type="project" value="UniProtKB-UniRule"/>
</dbReference>
<dbReference type="GO" id="GO:0032259">
    <property type="term" value="P:methylation"/>
    <property type="evidence" value="ECO:0007669"/>
    <property type="project" value="UniProtKB-KW"/>
</dbReference>
<accession>A0A7S3CB23</accession>
<keyword evidence="3" id="KW-0479">Metal-binding</keyword>
<dbReference type="GO" id="GO:0046872">
    <property type="term" value="F:metal ion binding"/>
    <property type="evidence" value="ECO:0007669"/>
    <property type="project" value="UniProtKB-KW"/>
</dbReference>
<evidence type="ECO:0000256" key="3">
    <source>
        <dbReference type="PROSITE-ProRule" id="PRU00333"/>
    </source>
</evidence>
<dbReference type="InterPro" id="IPR036589">
    <property type="entry name" value="HCY_dom_sf"/>
</dbReference>
<dbReference type="PANTHER" id="PTHR11103">
    <property type="entry name" value="SLR1189 PROTEIN"/>
    <property type="match status" value="1"/>
</dbReference>
<dbReference type="EMBL" id="HBHZ01002895">
    <property type="protein sequence ID" value="CAE0189190.1"/>
    <property type="molecule type" value="Transcribed_RNA"/>
</dbReference>
<name>A0A7S3CB23_9CHLO</name>